<keyword evidence="5" id="KW-0804">Transcription</keyword>
<evidence type="ECO:0000256" key="4">
    <source>
        <dbReference type="ARBA" id="ARBA00023015"/>
    </source>
</evidence>
<comment type="caution">
    <text evidence="7">The sequence shown here is derived from an EMBL/GenBank/DDBJ whole genome shotgun (WGS) entry which is preliminary data.</text>
</comment>
<reference evidence="7" key="1">
    <citation type="submission" date="2023-06" db="EMBL/GenBank/DDBJ databases">
        <title>Survivors Of The Sea: Transcriptome response of Skeletonema marinoi to long-term dormancy.</title>
        <authorList>
            <person name="Pinder M.I.M."/>
            <person name="Kourtchenko O."/>
            <person name="Robertson E.K."/>
            <person name="Larsson T."/>
            <person name="Maumus F."/>
            <person name="Osuna-Cruz C.M."/>
            <person name="Vancaester E."/>
            <person name="Stenow R."/>
            <person name="Vandepoele K."/>
            <person name="Ploug H."/>
            <person name="Bruchert V."/>
            <person name="Godhe A."/>
            <person name="Topel M."/>
        </authorList>
    </citation>
    <scope>NUCLEOTIDE SEQUENCE</scope>
    <source>
        <strain evidence="7">R05AC</strain>
    </source>
</reference>
<sequence>MDAAAVAEQFLQGQDAIMEDSVLEHIATLISELGNVAGKKALQYLVQGYQGDTAMCGLMGLWLAELKSSRAAASSSSGKPRPTTARSTTDVRVNTVFQEGAADAARDVVESVINRLARERFTTNGGDAIMKLTKKQAAFVDEMIKSDRWRKMLIDLSASNKDSKLFMYCLQTISNLGHHREIANRIDQSDYFGVFNSLLRSELSVAGKLAVAGYDGYKADGKSNESLTSGQIETLTSDLRRTCTATSYTYLYAMVVLQELIKDAKDSKNESLRKACQKWERLREELEEEMMKPVSTGTTFQRKRRIDVALAMSDLVQRQRRRIDPTSDKADHRLPVPSSIASKNNLADALDSAIVVMLTKSSLGNQVDKDMAENILKFAYGGSTERIGDLLIKHPFTITTLLHNLFGTKRIRQLETRLKCARLIALAVAASERAARSQQEGITVSNEDSLSQIVLKGSQLCEQVENMVSFTAIDSVEEGQETSTGRQLSAMCIKYPVIAQGALIWAKELASNPDFVTTAAYPTLAPCILCLVRIISLHHPLARPAALELSLIFIGHSNSDISHQKMESIKEQCLRLMLLLSAQGLCIEVISAVKDKLRKNGSSELDSALIRYFVSGLLDTVQTPLTVPFCNSFCGLLVERQCVDALKSQHFENGRRAQIIQLINQVETDGKRSDERFWTNVRPMLTAVKSVYSAGVVLN</sequence>
<keyword evidence="6" id="KW-0539">Nucleus</keyword>
<organism evidence="7 8">
    <name type="scientific">Skeletonema marinoi</name>
    <dbReference type="NCBI Taxonomy" id="267567"/>
    <lineage>
        <taxon>Eukaryota</taxon>
        <taxon>Sar</taxon>
        <taxon>Stramenopiles</taxon>
        <taxon>Ochrophyta</taxon>
        <taxon>Bacillariophyta</taxon>
        <taxon>Coscinodiscophyceae</taxon>
        <taxon>Thalassiosirophycidae</taxon>
        <taxon>Thalassiosirales</taxon>
        <taxon>Skeletonemataceae</taxon>
        <taxon>Skeletonema</taxon>
        <taxon>Skeletonema marinoi-dohrnii complex</taxon>
    </lineage>
</organism>
<proteinExistence type="inferred from homology"/>
<dbReference type="GO" id="GO:0032021">
    <property type="term" value="C:NELF complex"/>
    <property type="evidence" value="ECO:0007669"/>
    <property type="project" value="TreeGrafter"/>
</dbReference>
<evidence type="ECO:0000313" key="7">
    <source>
        <dbReference type="EMBL" id="KAK1748375.1"/>
    </source>
</evidence>
<keyword evidence="3" id="KW-0678">Repressor</keyword>
<dbReference type="Pfam" id="PF04858">
    <property type="entry name" value="TH1"/>
    <property type="match status" value="1"/>
</dbReference>
<dbReference type="EMBL" id="JATAAI010000001">
    <property type="protein sequence ID" value="KAK1748375.1"/>
    <property type="molecule type" value="Genomic_DNA"/>
</dbReference>
<protein>
    <submittedName>
        <fullName evidence="7">TH1 protein</fullName>
    </submittedName>
</protein>
<dbReference type="InterPro" id="IPR006942">
    <property type="entry name" value="TH1"/>
</dbReference>
<evidence type="ECO:0000256" key="2">
    <source>
        <dbReference type="ARBA" id="ARBA00005726"/>
    </source>
</evidence>
<dbReference type="GO" id="GO:0003723">
    <property type="term" value="F:RNA binding"/>
    <property type="evidence" value="ECO:0007669"/>
    <property type="project" value="TreeGrafter"/>
</dbReference>
<keyword evidence="4" id="KW-0805">Transcription regulation</keyword>
<dbReference type="AlphaFoldDB" id="A0AAD8YN71"/>
<dbReference type="PANTHER" id="PTHR12144">
    <property type="entry name" value="NEGATIVE ELONGATION FACTOR D"/>
    <property type="match status" value="1"/>
</dbReference>
<comment type="subcellular location">
    <subcellularLocation>
        <location evidence="1">Nucleus</location>
    </subcellularLocation>
</comment>
<gene>
    <name evidence="7" type="ORF">QTG54_000314</name>
</gene>
<dbReference type="PANTHER" id="PTHR12144:SF0">
    <property type="entry name" value="NEGATIVE ELONGATION FACTOR C_D"/>
    <property type="match status" value="1"/>
</dbReference>
<name>A0AAD8YN71_9STRA</name>
<accession>A0AAD8YN71</accession>
<dbReference type="Proteomes" id="UP001224775">
    <property type="component" value="Unassembled WGS sequence"/>
</dbReference>
<keyword evidence="8" id="KW-1185">Reference proteome</keyword>
<evidence type="ECO:0000256" key="3">
    <source>
        <dbReference type="ARBA" id="ARBA00022491"/>
    </source>
</evidence>
<evidence type="ECO:0000256" key="5">
    <source>
        <dbReference type="ARBA" id="ARBA00023163"/>
    </source>
</evidence>
<comment type="similarity">
    <text evidence="2">Belongs to the NELF-D family.</text>
</comment>
<evidence type="ECO:0000256" key="1">
    <source>
        <dbReference type="ARBA" id="ARBA00004123"/>
    </source>
</evidence>
<dbReference type="GO" id="GO:0034244">
    <property type="term" value="P:negative regulation of transcription elongation by RNA polymerase II"/>
    <property type="evidence" value="ECO:0007669"/>
    <property type="project" value="TreeGrafter"/>
</dbReference>
<evidence type="ECO:0000313" key="8">
    <source>
        <dbReference type="Proteomes" id="UP001224775"/>
    </source>
</evidence>
<evidence type="ECO:0000256" key="6">
    <source>
        <dbReference type="ARBA" id="ARBA00023242"/>
    </source>
</evidence>